<name>A0A182FTL2_ANOAL</name>
<accession>A0A182FTL2</accession>
<dbReference type="VEuPathDB" id="VectorBase:AALB20_036600"/>
<dbReference type="AlphaFoldDB" id="A0A182FTL2"/>
<dbReference type="EnsemblMetazoa" id="AALB009894-RA">
    <property type="protein sequence ID" value="AALB009894-PA"/>
    <property type="gene ID" value="AALB009894"/>
</dbReference>
<reference evidence="1" key="2">
    <citation type="submission" date="2022-08" db="UniProtKB">
        <authorList>
            <consortium name="EnsemblMetazoa"/>
        </authorList>
    </citation>
    <scope>IDENTIFICATION</scope>
    <source>
        <strain evidence="1">STECLA/ALBI9_A</strain>
    </source>
</reference>
<dbReference type="VEuPathDB" id="VectorBase:AALB017854"/>
<keyword evidence="2" id="KW-1185">Reference proteome</keyword>
<protein>
    <submittedName>
        <fullName evidence="1">Uncharacterized protein</fullName>
    </submittedName>
</protein>
<organism evidence="1 2">
    <name type="scientific">Anopheles albimanus</name>
    <name type="common">New world malaria mosquito</name>
    <dbReference type="NCBI Taxonomy" id="7167"/>
    <lineage>
        <taxon>Eukaryota</taxon>
        <taxon>Metazoa</taxon>
        <taxon>Ecdysozoa</taxon>
        <taxon>Arthropoda</taxon>
        <taxon>Hexapoda</taxon>
        <taxon>Insecta</taxon>
        <taxon>Pterygota</taxon>
        <taxon>Neoptera</taxon>
        <taxon>Endopterygota</taxon>
        <taxon>Diptera</taxon>
        <taxon>Nematocera</taxon>
        <taxon>Culicoidea</taxon>
        <taxon>Culicidae</taxon>
        <taxon>Anophelinae</taxon>
        <taxon>Anopheles</taxon>
    </lineage>
</organism>
<proteinExistence type="predicted"/>
<evidence type="ECO:0000313" key="1">
    <source>
        <dbReference type="EnsemblMetazoa" id="AALB009894-PA"/>
    </source>
</evidence>
<evidence type="ECO:0000313" key="2">
    <source>
        <dbReference type="Proteomes" id="UP000069272"/>
    </source>
</evidence>
<dbReference type="Proteomes" id="UP000069272">
    <property type="component" value="Chromosome 3R"/>
</dbReference>
<reference evidence="1 2" key="1">
    <citation type="journal article" date="2017" name="G3 (Bethesda)">
        <title>The Physical Genome Mapping of Anopheles albimanus Corrected Scaffold Misassemblies and Identified Interarm Rearrangements in Genus Anopheles.</title>
        <authorList>
            <person name="Artemov G.N."/>
            <person name="Peery A.N."/>
            <person name="Jiang X."/>
            <person name="Tu Z."/>
            <person name="Stegniy V.N."/>
            <person name="Sharakhova M.V."/>
            <person name="Sharakhov I.V."/>
        </authorList>
    </citation>
    <scope>NUCLEOTIDE SEQUENCE [LARGE SCALE GENOMIC DNA]</scope>
    <source>
        <strain evidence="1 2">ALBI9_A</strain>
    </source>
</reference>
<sequence length="88" mass="8602">MAYKLGMNGGSPPLGLMNGIIGGGGNFNGNGSSLCGPLHGNGSGALLGGNGLVGPDGTIVTGDYVDLNELLNMDGHGSYHDDDNSLAA</sequence>